<dbReference type="Pfam" id="PF21010">
    <property type="entry name" value="HA2_C"/>
    <property type="match status" value="1"/>
</dbReference>
<dbReference type="Gene3D" id="3.40.50.300">
    <property type="entry name" value="P-loop containing nucleotide triphosphate hydrolases"/>
    <property type="match status" value="1"/>
</dbReference>
<evidence type="ECO:0000256" key="4">
    <source>
        <dbReference type="ARBA" id="ARBA00022840"/>
    </source>
</evidence>
<evidence type="ECO:0000256" key="2">
    <source>
        <dbReference type="ARBA" id="ARBA00022801"/>
    </source>
</evidence>
<dbReference type="SUPFAM" id="SSF52540">
    <property type="entry name" value="P-loop containing nucleoside triphosphate hydrolases"/>
    <property type="match status" value="1"/>
</dbReference>
<dbReference type="CDD" id="cd18791">
    <property type="entry name" value="SF2_C_RHA"/>
    <property type="match status" value="1"/>
</dbReference>
<dbReference type="PANTHER" id="PTHR18934">
    <property type="entry name" value="ATP-DEPENDENT RNA HELICASE"/>
    <property type="match status" value="1"/>
</dbReference>
<dbReference type="EMBL" id="JAADYS010000093">
    <property type="protein sequence ID" value="KAF4472306.1"/>
    <property type="molecule type" value="Genomic_DNA"/>
</dbReference>
<dbReference type="GO" id="GO:0003723">
    <property type="term" value="F:RNA binding"/>
    <property type="evidence" value="ECO:0007669"/>
    <property type="project" value="TreeGrafter"/>
</dbReference>
<comment type="caution">
    <text evidence="6">The sequence shown here is derived from an EMBL/GenBank/DDBJ whole genome shotgun (WGS) entry which is preliminary data.</text>
</comment>
<evidence type="ECO:0000256" key="3">
    <source>
        <dbReference type="ARBA" id="ARBA00022806"/>
    </source>
</evidence>
<dbReference type="PROSITE" id="PS51194">
    <property type="entry name" value="HELICASE_CTER"/>
    <property type="match status" value="1"/>
</dbReference>
<keyword evidence="7" id="KW-1185">Reference proteome</keyword>
<evidence type="ECO:0000259" key="5">
    <source>
        <dbReference type="PROSITE" id="PS51194"/>
    </source>
</evidence>
<accession>A0A8H4LMV3</accession>
<keyword evidence="4" id="KW-0067">ATP-binding</keyword>
<dbReference type="SMART" id="SM00847">
    <property type="entry name" value="HA2"/>
    <property type="match status" value="1"/>
</dbReference>
<dbReference type="GO" id="GO:0016787">
    <property type="term" value="F:hydrolase activity"/>
    <property type="evidence" value="ECO:0007669"/>
    <property type="project" value="UniProtKB-KW"/>
</dbReference>
<dbReference type="PANTHER" id="PTHR18934:SF99">
    <property type="entry name" value="ATP-DEPENDENT RNA HELICASE DHX37-RELATED"/>
    <property type="match status" value="1"/>
</dbReference>
<keyword evidence="3 6" id="KW-0347">Helicase</keyword>
<dbReference type="AlphaFoldDB" id="A0A8H4LMV3"/>
<evidence type="ECO:0000313" key="6">
    <source>
        <dbReference type="EMBL" id="KAF4472306.1"/>
    </source>
</evidence>
<organism evidence="6 7">
    <name type="scientific">Fusarium albosuccineum</name>
    <dbReference type="NCBI Taxonomy" id="1237068"/>
    <lineage>
        <taxon>Eukaryota</taxon>
        <taxon>Fungi</taxon>
        <taxon>Dikarya</taxon>
        <taxon>Ascomycota</taxon>
        <taxon>Pezizomycotina</taxon>
        <taxon>Sordariomycetes</taxon>
        <taxon>Hypocreomycetidae</taxon>
        <taxon>Hypocreales</taxon>
        <taxon>Nectriaceae</taxon>
        <taxon>Fusarium</taxon>
        <taxon>Fusarium decemcellulare species complex</taxon>
    </lineage>
</organism>
<dbReference type="InterPro" id="IPR001650">
    <property type="entry name" value="Helicase_C-like"/>
</dbReference>
<evidence type="ECO:0000256" key="1">
    <source>
        <dbReference type="ARBA" id="ARBA00022741"/>
    </source>
</evidence>
<proteinExistence type="predicted"/>
<protein>
    <submittedName>
        <fullName evidence="6">Pre-mrna splicing factor rna helicase</fullName>
    </submittedName>
</protein>
<sequence>MRDAPLRATGVGLKVIPLHSALGRSQHREAFGTYPQRKCIVSNNIAEASLTVGTDSGLEKQEGWNPRAGMETLQTAPISQASARQRADRAIRMKPGVCFRLYTEEIFNNAFLQNTPPGIAMEDLSSHVLHLMDMGFAQVAKFDFVTSPSLESFLRALQDLHDIYLINADGVITFAGRTATQIPTDPMWMNAFKEAQKLGCLSEMIAIAALLSTQNSIFRRPEQQRYAADAAHRHMSSVVFFANFSQVPRESYGAVQAYMSEIEGIIDGFNAARNTPTA</sequence>
<keyword evidence="1" id="KW-0547">Nucleotide-binding</keyword>
<dbReference type="InterPro" id="IPR027417">
    <property type="entry name" value="P-loop_NTPase"/>
</dbReference>
<gene>
    <name evidence="6" type="ORF">FALBO_778</name>
</gene>
<feature type="domain" description="Helicase C-terminal" evidence="5">
    <location>
        <begin position="1"/>
        <end position="135"/>
    </location>
</feature>
<keyword evidence="2" id="KW-0378">Hydrolase</keyword>
<dbReference type="OrthoDB" id="10253254at2759"/>
<name>A0A8H4LMV3_9HYPO</name>
<dbReference type="GO" id="GO:0004386">
    <property type="term" value="F:helicase activity"/>
    <property type="evidence" value="ECO:0007669"/>
    <property type="project" value="UniProtKB-KW"/>
</dbReference>
<dbReference type="Proteomes" id="UP000554235">
    <property type="component" value="Unassembled WGS sequence"/>
</dbReference>
<dbReference type="GO" id="GO:0005524">
    <property type="term" value="F:ATP binding"/>
    <property type="evidence" value="ECO:0007669"/>
    <property type="project" value="UniProtKB-KW"/>
</dbReference>
<dbReference type="Gene3D" id="1.20.120.1080">
    <property type="match status" value="1"/>
</dbReference>
<dbReference type="InterPro" id="IPR007502">
    <property type="entry name" value="Helicase-assoc_dom"/>
</dbReference>
<evidence type="ECO:0000313" key="7">
    <source>
        <dbReference type="Proteomes" id="UP000554235"/>
    </source>
</evidence>
<reference evidence="6 7" key="1">
    <citation type="submission" date="2020-01" db="EMBL/GenBank/DDBJ databases">
        <title>Identification and distribution of gene clusters putatively required for synthesis of sphingolipid metabolism inhibitors in phylogenetically diverse species of the filamentous fungus Fusarium.</title>
        <authorList>
            <person name="Kim H.-S."/>
            <person name="Busman M."/>
            <person name="Brown D.W."/>
            <person name="Divon H."/>
            <person name="Uhlig S."/>
            <person name="Proctor R.H."/>
        </authorList>
    </citation>
    <scope>NUCLEOTIDE SEQUENCE [LARGE SCALE GENOMIC DNA]</scope>
    <source>
        <strain evidence="6 7">NRRL 20459</strain>
    </source>
</reference>